<evidence type="ECO:0000256" key="1">
    <source>
        <dbReference type="SAM" id="Coils"/>
    </source>
</evidence>
<reference evidence="2" key="1">
    <citation type="submission" date="2021-01" db="EMBL/GenBank/DDBJ databases">
        <title>Whole genome shotgun sequence of Actinoplanes cyaneus NBRC 14990.</title>
        <authorList>
            <person name="Komaki H."/>
            <person name="Tamura T."/>
        </authorList>
    </citation>
    <scope>NUCLEOTIDE SEQUENCE</scope>
    <source>
        <strain evidence="2">NBRC 14990</strain>
    </source>
</reference>
<evidence type="ECO:0000313" key="3">
    <source>
        <dbReference type="Proteomes" id="UP000619479"/>
    </source>
</evidence>
<keyword evidence="3" id="KW-1185">Reference proteome</keyword>
<evidence type="ECO:0008006" key="4">
    <source>
        <dbReference type="Google" id="ProtNLM"/>
    </source>
</evidence>
<dbReference type="Gene3D" id="3.30.1310.10">
    <property type="entry name" value="Nucleoid-associated protein YbaB-like domain"/>
    <property type="match status" value="1"/>
</dbReference>
<dbReference type="InterPro" id="IPR036894">
    <property type="entry name" value="YbaB-like_sf"/>
</dbReference>
<dbReference type="Proteomes" id="UP000619479">
    <property type="component" value="Unassembled WGS sequence"/>
</dbReference>
<dbReference type="AlphaFoldDB" id="A0A919IF78"/>
<organism evidence="2 3">
    <name type="scientific">Actinoplanes cyaneus</name>
    <dbReference type="NCBI Taxonomy" id="52696"/>
    <lineage>
        <taxon>Bacteria</taxon>
        <taxon>Bacillati</taxon>
        <taxon>Actinomycetota</taxon>
        <taxon>Actinomycetes</taxon>
        <taxon>Micromonosporales</taxon>
        <taxon>Micromonosporaceae</taxon>
        <taxon>Actinoplanes</taxon>
    </lineage>
</organism>
<gene>
    <name evidence="2" type="ORF">Acy02nite_24250</name>
</gene>
<evidence type="ECO:0000313" key="2">
    <source>
        <dbReference type="EMBL" id="GID64544.1"/>
    </source>
</evidence>
<sequence length="241" mass="26777">MQPESIKRLHEYAESVAKLAKELSEETPQRSEGTDATGWVIVVLGRDGLPAEVRVRNGWQQRLDAEQLGAAVIESHNDALRQALRVWTRRLDDSRWWGRQRDVDAEHLHGSAELYETPPQLGTDGRAHHDFEYGERVLKDLQDAQRLTTEVPRAVEGTDDGRHVIVRLGAGAMSSCEIEPRWASRCDGTVISAALSRALERAKSQLEAKTDQLQGLDAHLGDGLATLASLAGQHRTRGDIR</sequence>
<accession>A0A919IF78</accession>
<feature type="coiled-coil region" evidence="1">
    <location>
        <begin position="192"/>
        <end position="219"/>
    </location>
</feature>
<keyword evidence="1" id="KW-0175">Coiled coil</keyword>
<proteinExistence type="predicted"/>
<name>A0A919IF78_9ACTN</name>
<dbReference type="EMBL" id="BOMH01000017">
    <property type="protein sequence ID" value="GID64544.1"/>
    <property type="molecule type" value="Genomic_DNA"/>
</dbReference>
<protein>
    <recommendedName>
        <fullName evidence="4">YbaB/EbfC DNA-binding family protein</fullName>
    </recommendedName>
</protein>
<comment type="caution">
    <text evidence="2">The sequence shown here is derived from an EMBL/GenBank/DDBJ whole genome shotgun (WGS) entry which is preliminary data.</text>
</comment>